<dbReference type="CDD" id="cd20736">
    <property type="entry name" value="PoNe_Nuclease"/>
    <property type="match status" value="1"/>
</dbReference>
<sequence>MVGMQLTKAELGRYGEELAAAHLEATGCRILARNWRCRLGEIDVVALEGQCLVVCEVKTRRSLAAGDPLESVTALKAGRLRRLAGAWLSTQQRFYPDVRIDVVGIVRPASGPARLRHLKGVV</sequence>
<dbReference type="PANTHER" id="PTHR34039:SF1">
    <property type="entry name" value="UPF0102 PROTEIN YRAN"/>
    <property type="match status" value="1"/>
</dbReference>
<accession>A0ABS5TIC6</accession>
<dbReference type="InterPro" id="IPR003509">
    <property type="entry name" value="UPF0102_YraN-like"/>
</dbReference>
<proteinExistence type="inferred from homology"/>
<gene>
    <name evidence="3" type="ORF">KIH74_12825</name>
</gene>
<evidence type="ECO:0000313" key="3">
    <source>
        <dbReference type="EMBL" id="MBT0769813.1"/>
    </source>
</evidence>
<evidence type="ECO:0000313" key="4">
    <source>
        <dbReference type="Proteomes" id="UP001197247"/>
    </source>
</evidence>
<reference evidence="3 4" key="1">
    <citation type="submission" date="2021-05" db="EMBL/GenBank/DDBJ databases">
        <title>Kineosporia and Streptomyces sp. nov. two new marine actinobacteria isolated from Coral.</title>
        <authorList>
            <person name="Buangrab K."/>
            <person name="Sutthacheep M."/>
            <person name="Yeemin T."/>
            <person name="Harunari E."/>
            <person name="Igarashi Y."/>
            <person name="Kanchanasin P."/>
            <person name="Tanasupawat S."/>
            <person name="Phongsopitanun W."/>
        </authorList>
    </citation>
    <scope>NUCLEOTIDE SEQUENCE [LARGE SCALE GENOMIC DNA]</scope>
    <source>
        <strain evidence="3 4">J2-2</strain>
    </source>
</reference>
<dbReference type="EMBL" id="JAHBAY010000004">
    <property type="protein sequence ID" value="MBT0769813.1"/>
    <property type="molecule type" value="Genomic_DNA"/>
</dbReference>
<dbReference type="SUPFAM" id="SSF52980">
    <property type="entry name" value="Restriction endonuclease-like"/>
    <property type="match status" value="1"/>
</dbReference>
<comment type="caution">
    <text evidence="3">The sequence shown here is derived from an EMBL/GenBank/DDBJ whole genome shotgun (WGS) entry which is preliminary data.</text>
</comment>
<dbReference type="Proteomes" id="UP001197247">
    <property type="component" value="Unassembled WGS sequence"/>
</dbReference>
<evidence type="ECO:0000256" key="2">
    <source>
        <dbReference type="HAMAP-Rule" id="MF_00048"/>
    </source>
</evidence>
<comment type="similarity">
    <text evidence="1 2">Belongs to the UPF0102 family.</text>
</comment>
<dbReference type="InterPro" id="IPR011856">
    <property type="entry name" value="tRNA_endonuc-like_dom_sf"/>
</dbReference>
<organism evidence="3 4">
    <name type="scientific">Kineosporia corallincola</name>
    <dbReference type="NCBI Taxonomy" id="2835133"/>
    <lineage>
        <taxon>Bacteria</taxon>
        <taxon>Bacillati</taxon>
        <taxon>Actinomycetota</taxon>
        <taxon>Actinomycetes</taxon>
        <taxon>Kineosporiales</taxon>
        <taxon>Kineosporiaceae</taxon>
        <taxon>Kineosporia</taxon>
    </lineage>
</organism>
<keyword evidence="4" id="KW-1185">Reference proteome</keyword>
<name>A0ABS5TIC6_9ACTN</name>
<evidence type="ECO:0000256" key="1">
    <source>
        <dbReference type="ARBA" id="ARBA00006738"/>
    </source>
</evidence>
<dbReference type="PANTHER" id="PTHR34039">
    <property type="entry name" value="UPF0102 PROTEIN YRAN"/>
    <property type="match status" value="1"/>
</dbReference>
<protein>
    <recommendedName>
        <fullName evidence="2">UPF0102 protein KIH74_12825</fullName>
    </recommendedName>
</protein>
<dbReference type="NCBIfam" id="NF009154">
    <property type="entry name" value="PRK12497.3-3"/>
    <property type="match status" value="1"/>
</dbReference>
<dbReference type="InterPro" id="IPR011335">
    <property type="entry name" value="Restrct_endonuc-II-like"/>
</dbReference>
<dbReference type="Pfam" id="PF02021">
    <property type="entry name" value="UPF0102"/>
    <property type="match status" value="1"/>
</dbReference>
<dbReference type="HAMAP" id="MF_00048">
    <property type="entry name" value="UPF0102"/>
    <property type="match status" value="1"/>
</dbReference>
<dbReference type="Gene3D" id="3.40.1350.10">
    <property type="match status" value="1"/>
</dbReference>
<dbReference type="NCBIfam" id="NF009150">
    <property type="entry name" value="PRK12497.1-3"/>
    <property type="match status" value="1"/>
</dbReference>